<feature type="coiled-coil region" evidence="1">
    <location>
        <begin position="1443"/>
        <end position="1508"/>
    </location>
</feature>
<organism evidence="3 4">
    <name type="scientific">Lingula anatina</name>
    <name type="common">Brachiopod</name>
    <name type="synonym">Lingula unguis</name>
    <dbReference type="NCBI Taxonomy" id="7574"/>
    <lineage>
        <taxon>Eukaryota</taxon>
        <taxon>Metazoa</taxon>
        <taxon>Spiralia</taxon>
        <taxon>Lophotrochozoa</taxon>
        <taxon>Brachiopoda</taxon>
        <taxon>Linguliformea</taxon>
        <taxon>Lingulata</taxon>
        <taxon>Lingulida</taxon>
        <taxon>Linguloidea</taxon>
        <taxon>Lingulidae</taxon>
        <taxon>Lingula</taxon>
    </lineage>
</organism>
<dbReference type="GeneID" id="106181765"/>
<dbReference type="KEGG" id="lak:106181765"/>
<sequence>MFSQTSACVDKENITAAEAVQTKNIFETPSRTPLHDVNGSTAERRYLTLKGSFTPCSKAQTPSIAPGKTAKTPVRSLKRPTKVTFDVSADIQATLTPQLAPESKSDLPELTDTGTMMTPKKEENEVKSTEGNTSVPVAMATTSTMVTPVKTAETGQMVSPVAMKTTSTTVTPVKTVEQEQMMSPVTMGTTATMVTPVKTTETGQMTSHVAIENTATMTTPISLRDAGGMTSPVKTHDQGQAMSPMPSLLETNIIYNALTLLHYAVVAFVEYSREISWLSRSYNAPHSNLITITMFSQTSACVDKENITAAEAVQTKNIFETPSRTPLHDVNGSTAERRYLTLKGSFTPCSKAQTPSIAPGKTAKTPVRSLKRPTKVTFDVSADIQATLTPQLAPESKSDLPELTDTGTMMTPKKEENEVKSTEGNTSVPVAMATTSTMVTPVKTAETGQMVSPVAMKTTSTTVTPVKTVEQEQMMSPVTMGTTATMVTPVKTTETGQMTSHVAIENTATMTTPISLRDAGGMTSPVKTHDQGQAMSPMPSLLEAGTTVTPVKYESTGQATSPVSMSTTETAMTPPPVRVSTGTVTSPVQVPFGRFSEIAEVSHLDPVNLAHQLESAGISNELLRGEITSLRDHCEQRARQLDQLKEDLATKEVSLEEYKEKILHVELEAKASGQEVVADLMTQLGQQMSQIADLESKLKSKDQVIIQMKEAHDTGLRELQERQQKTVEMLQQKNQNLQDDLCTAYKQHKKELAALKEEHSRFDYKSLYHKAQQTIAELEAELEVYSSLKDAIEEYERQQEAVTKAVQESHSNVIKMFEKVQEQKEMWATEHTNWQAKMNENDIRTQAAVETSEQARKQMEDFQQRADEAIKELNKMKEIHRVDAEELLSATEQITELTAQLNYLNMENHKLTKQVGDYEVKQVEHFQEVITLEAAQKVMERELMKEKEIGTKTAERLKDLNHHLEEEFKRFDLEVLNLQRTLDYREQDVERLEQQLSELQVTLQAREELVDKLKAAVHAQRLELEANCSVKRELIEVKEQLEMTQTQSKEMYEFLEEERRGLTDTLRESGERLSVTNLELSRCRTEVQEKTVVCLQMENTIQNMSQGVQLLQEELDNTKANAHLMLMTQDTEISDSMLAVDGLCERMRLLVEVLEEKAAKLQGVENETPEYQQAASRLPPNLESCKDSPSSSDGDVSMHVLSPPLLSSTVVSHSLVSSILSAVRKATDTSSASSKEEENQEEPNPAEASTFILEENCENNPSASDSEKSGKQLNSVIHPGKLVTNDAPDTAGHQRKGLDFPDSTVAKTSTEKVHLLTPESDMGETDNKTVKGSAFQRVQPCQGQVPKSVPNEETKAEEEEEESEEESLTQRISRAAAFMEQIVSLVQLLHRITFSSIKELEKENDYLKGKIAENQSMFDKNLVGLKDDLKSTEIKSRKLQVRLEFKVGEVKNLQESLDKAERRICEMAEQFSSIADQKEKIQKYSKEIDRLSKQVKSVELERTLLQEQLKDCLSRIDDLKQGLGLEVTEGKHILENHVLKKEKLQLNEKLLEKREEVDILQSKLDREMKKYSKDLKEAQTAIFHYDRQLENIRKVLEKHQYLLIGRPDLQKVMSELSGENHSH</sequence>
<evidence type="ECO:0000313" key="4">
    <source>
        <dbReference type="RefSeq" id="XP_013421699.1"/>
    </source>
</evidence>
<keyword evidence="1" id="KW-0175">Coiled coil</keyword>
<name>A0A1S3KGW4_LINAN</name>
<feature type="coiled-coil region" evidence="1">
    <location>
        <begin position="1534"/>
        <end position="1581"/>
    </location>
</feature>
<reference evidence="4" key="1">
    <citation type="submission" date="2025-08" db="UniProtKB">
        <authorList>
            <consortium name="RefSeq"/>
        </authorList>
    </citation>
    <scope>IDENTIFICATION</scope>
    <source>
        <tissue evidence="4">Gonads</tissue>
    </source>
</reference>
<accession>A0A1S3KGW4</accession>
<feature type="coiled-coil region" evidence="1">
    <location>
        <begin position="852"/>
        <end position="914"/>
    </location>
</feature>
<feature type="coiled-coil region" evidence="1">
    <location>
        <begin position="627"/>
        <end position="812"/>
    </location>
</feature>
<evidence type="ECO:0000256" key="2">
    <source>
        <dbReference type="SAM" id="MobiDB-lite"/>
    </source>
</evidence>
<feature type="compositionally biased region" description="Polar residues" evidence="2">
    <location>
        <begin position="556"/>
        <end position="571"/>
    </location>
</feature>
<protein>
    <submittedName>
        <fullName evidence="4">COP1-interactive protein 1</fullName>
    </submittedName>
</protein>
<evidence type="ECO:0000256" key="1">
    <source>
        <dbReference type="SAM" id="Coils"/>
    </source>
</evidence>
<feature type="region of interest" description="Disordered" evidence="2">
    <location>
        <begin position="391"/>
        <end position="425"/>
    </location>
</feature>
<feature type="region of interest" description="Disordered" evidence="2">
    <location>
        <begin position="98"/>
        <end position="132"/>
    </location>
</feature>
<keyword evidence="3" id="KW-1185">Reference proteome</keyword>
<proteinExistence type="predicted"/>
<feature type="region of interest" description="Disordered" evidence="2">
    <location>
        <begin position="556"/>
        <end position="584"/>
    </location>
</feature>
<dbReference type="Proteomes" id="UP000085678">
    <property type="component" value="Unplaced"/>
</dbReference>
<feature type="compositionally biased region" description="Basic and acidic residues" evidence="2">
    <location>
        <begin position="119"/>
        <end position="128"/>
    </location>
</feature>
<feature type="compositionally biased region" description="Basic and acidic residues" evidence="2">
    <location>
        <begin position="412"/>
        <end position="421"/>
    </location>
</feature>
<gene>
    <name evidence="4" type="primary">LOC106181765</name>
</gene>
<dbReference type="InParanoid" id="A0A1S3KGW4"/>
<evidence type="ECO:0000313" key="3">
    <source>
        <dbReference type="Proteomes" id="UP000085678"/>
    </source>
</evidence>
<feature type="region of interest" description="Disordered" evidence="2">
    <location>
        <begin position="1280"/>
        <end position="1370"/>
    </location>
</feature>
<feature type="region of interest" description="Disordered" evidence="2">
    <location>
        <begin position="1164"/>
        <end position="1197"/>
    </location>
</feature>
<dbReference type="OrthoDB" id="10071766at2759"/>
<feature type="compositionally biased region" description="Acidic residues" evidence="2">
    <location>
        <begin position="1355"/>
        <end position="1367"/>
    </location>
</feature>
<dbReference type="RefSeq" id="XP_013421699.1">
    <property type="nucleotide sequence ID" value="XM_013566245.1"/>
</dbReference>